<evidence type="ECO:0008006" key="7">
    <source>
        <dbReference type="Google" id="ProtNLM"/>
    </source>
</evidence>
<dbReference type="Proteomes" id="UP001565368">
    <property type="component" value="Unassembled WGS sequence"/>
</dbReference>
<dbReference type="PANTHER" id="PTHR43201:SF5">
    <property type="entry name" value="MEDIUM-CHAIN ACYL-COA LIGASE ACSF2, MITOCHONDRIAL"/>
    <property type="match status" value="1"/>
</dbReference>
<name>A0ABR3QBJ9_9TREE</name>
<dbReference type="Gene3D" id="3.40.50.12780">
    <property type="entry name" value="N-terminal domain of ligase-like"/>
    <property type="match status" value="1"/>
</dbReference>
<dbReference type="RefSeq" id="XP_069211682.1">
    <property type="nucleotide sequence ID" value="XM_069351296.1"/>
</dbReference>
<feature type="domain" description="AMP-binding enzyme C-terminal" evidence="4">
    <location>
        <begin position="504"/>
        <end position="579"/>
    </location>
</feature>
<comment type="caution">
    <text evidence="5">The sequence shown here is derived from an EMBL/GenBank/DDBJ whole genome shotgun (WGS) entry which is preliminary data.</text>
</comment>
<proteinExistence type="inferred from homology"/>
<keyword evidence="2" id="KW-0436">Ligase</keyword>
<dbReference type="Pfam" id="PF13193">
    <property type="entry name" value="AMP-binding_C"/>
    <property type="match status" value="1"/>
</dbReference>
<dbReference type="InterPro" id="IPR000873">
    <property type="entry name" value="AMP-dep_synth/lig_dom"/>
</dbReference>
<dbReference type="GeneID" id="95983747"/>
<dbReference type="PROSITE" id="PS00455">
    <property type="entry name" value="AMP_BINDING"/>
    <property type="match status" value="1"/>
</dbReference>
<keyword evidence="6" id="KW-1185">Reference proteome</keyword>
<evidence type="ECO:0000313" key="6">
    <source>
        <dbReference type="Proteomes" id="UP001565368"/>
    </source>
</evidence>
<protein>
    <recommendedName>
        <fullName evidence="7">AMP-dependent synthetase/ligase domain-containing protein</fullName>
    </recommendedName>
</protein>
<feature type="domain" description="AMP-dependent synthetase/ligase" evidence="3">
    <location>
        <begin position="57"/>
        <end position="454"/>
    </location>
</feature>
<sequence length="621" mass="65029">MDTHTEHGHQLSIAECDLLLTGTPGSRWEVAEALIDGRVQRVWKNQQPHFRAFLLAQLARFADRELVSAPAGPSGSRRETATYKQIRARAVDLAAWLRGRGLRAGSRVAIGGLNSTEWVVAFIAVHLLGGVPVLLNSTLHPGQQAHCLTITRPEIILVDGKLAVQIVPVAKRLAARNQHIIFSWSSIAHIPAAQRAGIAELNVAAAPADVAAIESGAGFDLTTESDGQILFTSGTTSAPKAVLVTQRGALSHILSSNITSARATLRAGGSYADAQARLDPPAKQNVMLVPVPLFHVTGCLSWLVKAMTFGSKVVFMRRWDVDTALDLIAAERVNVIGGVPAIATSVVKKADRLPAGHAISSVNYGGAPPPASLAGEIQRVWPGASLANGYGMTETNGIITCLSGADYIANPKSVGVPFPLTQVRIVHPETHAELPPNTVGLILVRGSNVMKGYLGDAEATAKALRDGWFDTGDLGSMTAEGWLSIGDRQKDMIIRGGENIASAEVEHALCEDQRVEHAAAVPVPDDVLGELVGVAVTLAPGATATPSDILAAAQPRLRHAARPAVVVILPTLPRNASGKVVKTDVRQVIGRVWAASAAPVSSGAGAGASAAPAPMYAKAKL</sequence>
<evidence type="ECO:0000259" key="3">
    <source>
        <dbReference type="Pfam" id="PF00501"/>
    </source>
</evidence>
<reference evidence="5 6" key="1">
    <citation type="submission" date="2023-08" db="EMBL/GenBank/DDBJ databases">
        <title>Annotated Genome Sequence of Vanrija albida AlHP1.</title>
        <authorList>
            <person name="Herzog R."/>
        </authorList>
    </citation>
    <scope>NUCLEOTIDE SEQUENCE [LARGE SCALE GENOMIC DNA]</scope>
    <source>
        <strain evidence="5 6">AlHP1</strain>
    </source>
</reference>
<dbReference type="InterPro" id="IPR020845">
    <property type="entry name" value="AMP-binding_CS"/>
</dbReference>
<comment type="similarity">
    <text evidence="1">Belongs to the ATP-dependent AMP-binding enzyme family.</text>
</comment>
<dbReference type="InterPro" id="IPR025110">
    <property type="entry name" value="AMP-bd_C"/>
</dbReference>
<organism evidence="5 6">
    <name type="scientific">Vanrija albida</name>
    <dbReference type="NCBI Taxonomy" id="181172"/>
    <lineage>
        <taxon>Eukaryota</taxon>
        <taxon>Fungi</taxon>
        <taxon>Dikarya</taxon>
        <taxon>Basidiomycota</taxon>
        <taxon>Agaricomycotina</taxon>
        <taxon>Tremellomycetes</taxon>
        <taxon>Trichosporonales</taxon>
        <taxon>Trichosporonaceae</taxon>
        <taxon>Vanrija</taxon>
    </lineage>
</organism>
<evidence type="ECO:0000313" key="5">
    <source>
        <dbReference type="EMBL" id="KAL1411738.1"/>
    </source>
</evidence>
<dbReference type="EMBL" id="JBBXJM010000002">
    <property type="protein sequence ID" value="KAL1411738.1"/>
    <property type="molecule type" value="Genomic_DNA"/>
</dbReference>
<gene>
    <name evidence="5" type="ORF">Q8F55_002704</name>
</gene>
<dbReference type="InterPro" id="IPR045851">
    <property type="entry name" value="AMP-bd_C_sf"/>
</dbReference>
<dbReference type="Gene3D" id="3.30.300.30">
    <property type="match status" value="1"/>
</dbReference>
<dbReference type="PANTHER" id="PTHR43201">
    <property type="entry name" value="ACYL-COA SYNTHETASE"/>
    <property type="match status" value="1"/>
</dbReference>
<dbReference type="Pfam" id="PF00501">
    <property type="entry name" value="AMP-binding"/>
    <property type="match status" value="1"/>
</dbReference>
<dbReference type="SUPFAM" id="SSF56801">
    <property type="entry name" value="Acetyl-CoA synthetase-like"/>
    <property type="match status" value="1"/>
</dbReference>
<evidence type="ECO:0000256" key="2">
    <source>
        <dbReference type="ARBA" id="ARBA00022598"/>
    </source>
</evidence>
<accession>A0ABR3QBJ9</accession>
<evidence type="ECO:0000259" key="4">
    <source>
        <dbReference type="Pfam" id="PF13193"/>
    </source>
</evidence>
<evidence type="ECO:0000256" key="1">
    <source>
        <dbReference type="ARBA" id="ARBA00006432"/>
    </source>
</evidence>
<dbReference type="InterPro" id="IPR042099">
    <property type="entry name" value="ANL_N_sf"/>
</dbReference>